<feature type="transmembrane region" description="Helical" evidence="1">
    <location>
        <begin position="32"/>
        <end position="49"/>
    </location>
</feature>
<proteinExistence type="predicted"/>
<dbReference type="Pfam" id="PF10990">
    <property type="entry name" value="DUF2809"/>
    <property type="match status" value="1"/>
</dbReference>
<sequence>MKLQFNKTYIVLTILLFITEVLIAIFVKTGFIRHTFGDYLVVILMYCFFKSFIKGNPFYIALSVLIFSFAVELSQLANVLKLLNLENSYIAKLILGSTFQFSDLVAYTLGIVTVIIVELKLIKSCIL</sequence>
<accession>A0AAU7EAN9</accession>
<evidence type="ECO:0000256" key="1">
    <source>
        <dbReference type="SAM" id="Phobius"/>
    </source>
</evidence>
<dbReference type="AlphaFoldDB" id="A0AAU7EAN9"/>
<feature type="transmembrane region" description="Helical" evidence="1">
    <location>
        <begin position="104"/>
        <end position="122"/>
    </location>
</feature>
<evidence type="ECO:0000313" key="3">
    <source>
        <dbReference type="Proteomes" id="UP001224325"/>
    </source>
</evidence>
<protein>
    <submittedName>
        <fullName evidence="2">DUF2809 domain-containing protein</fullName>
    </submittedName>
</protein>
<dbReference type="RefSeq" id="WP_308990879.1">
    <property type="nucleotide sequence ID" value="NZ_CP155618.1"/>
</dbReference>
<dbReference type="EMBL" id="CP155618">
    <property type="protein sequence ID" value="XBL13122.1"/>
    <property type="molecule type" value="Genomic_DNA"/>
</dbReference>
<keyword evidence="3" id="KW-1185">Reference proteome</keyword>
<name>A0AAU7EAN9_9FLAO</name>
<feature type="transmembrane region" description="Helical" evidence="1">
    <location>
        <begin position="9"/>
        <end position="26"/>
    </location>
</feature>
<reference evidence="2" key="1">
    <citation type="submission" date="2024-04" db="EMBL/GenBank/DDBJ databases">
        <title>Mariniflexile litorale, isolated from the shallow sediments of the Sea of Japan.</title>
        <authorList>
            <person name="Romanenko L."/>
            <person name="Isaeva M."/>
        </authorList>
    </citation>
    <scope>NUCLEOTIDE SEQUENCE [LARGE SCALE GENOMIC DNA]</scope>
    <source>
        <strain evidence="2">KMM 9835</strain>
    </source>
</reference>
<feature type="transmembrane region" description="Helical" evidence="1">
    <location>
        <begin position="58"/>
        <end position="77"/>
    </location>
</feature>
<evidence type="ECO:0000313" key="2">
    <source>
        <dbReference type="EMBL" id="XBL13122.1"/>
    </source>
</evidence>
<gene>
    <name evidence="2" type="ORF">QLS71_012390</name>
</gene>
<dbReference type="KEGG" id="mlil:QLS71_012390"/>
<keyword evidence="1" id="KW-0812">Transmembrane</keyword>
<keyword evidence="1" id="KW-0472">Membrane</keyword>
<dbReference type="Proteomes" id="UP001224325">
    <property type="component" value="Chromosome"/>
</dbReference>
<organism evidence="2 3">
    <name type="scientific">Mariniflexile litorale</name>
    <dbReference type="NCBI Taxonomy" id="3045158"/>
    <lineage>
        <taxon>Bacteria</taxon>
        <taxon>Pseudomonadati</taxon>
        <taxon>Bacteroidota</taxon>
        <taxon>Flavobacteriia</taxon>
        <taxon>Flavobacteriales</taxon>
        <taxon>Flavobacteriaceae</taxon>
        <taxon>Mariniflexile</taxon>
    </lineage>
</organism>
<keyword evidence="1" id="KW-1133">Transmembrane helix</keyword>
<dbReference type="InterPro" id="IPR021257">
    <property type="entry name" value="DUF2809"/>
</dbReference>